<dbReference type="GO" id="GO:0006310">
    <property type="term" value="P:DNA recombination"/>
    <property type="evidence" value="ECO:0007669"/>
    <property type="project" value="UniProtKB-KW"/>
</dbReference>
<dbReference type="GO" id="GO:0005524">
    <property type="term" value="F:ATP binding"/>
    <property type="evidence" value="ECO:0007669"/>
    <property type="project" value="UniProtKB-KW"/>
</dbReference>
<evidence type="ECO:0000259" key="3">
    <source>
        <dbReference type="Pfam" id="PF14214"/>
    </source>
</evidence>
<organism evidence="4">
    <name type="scientific">Tanacetum cinerariifolium</name>
    <name type="common">Dalmatian daisy</name>
    <name type="synonym">Chrysanthemum cinerariifolium</name>
    <dbReference type="NCBI Taxonomy" id="118510"/>
    <lineage>
        <taxon>Eukaryota</taxon>
        <taxon>Viridiplantae</taxon>
        <taxon>Streptophyta</taxon>
        <taxon>Embryophyta</taxon>
        <taxon>Tracheophyta</taxon>
        <taxon>Spermatophyta</taxon>
        <taxon>Magnoliopsida</taxon>
        <taxon>eudicotyledons</taxon>
        <taxon>Gunneridae</taxon>
        <taxon>Pentapetalae</taxon>
        <taxon>asterids</taxon>
        <taxon>campanulids</taxon>
        <taxon>Asterales</taxon>
        <taxon>Asteraceae</taxon>
        <taxon>Asteroideae</taxon>
        <taxon>Anthemideae</taxon>
        <taxon>Anthemidinae</taxon>
        <taxon>Tanacetum</taxon>
    </lineage>
</organism>
<evidence type="ECO:0000256" key="1">
    <source>
        <dbReference type="RuleBase" id="RU363044"/>
    </source>
</evidence>
<evidence type="ECO:0000313" key="4">
    <source>
        <dbReference type="EMBL" id="GEU45844.1"/>
    </source>
</evidence>
<dbReference type="GO" id="GO:0006281">
    <property type="term" value="P:DNA repair"/>
    <property type="evidence" value="ECO:0007669"/>
    <property type="project" value="UniProtKB-KW"/>
</dbReference>
<dbReference type="GO" id="GO:0043139">
    <property type="term" value="F:5'-3' DNA helicase activity"/>
    <property type="evidence" value="ECO:0007669"/>
    <property type="project" value="UniProtKB-EC"/>
</dbReference>
<evidence type="ECO:0000259" key="2">
    <source>
        <dbReference type="Pfam" id="PF05970"/>
    </source>
</evidence>
<feature type="domain" description="DNA helicase Pif1-like DEAD-box helicase" evidence="2">
    <location>
        <begin position="513"/>
        <end position="579"/>
    </location>
</feature>
<dbReference type="Gene3D" id="3.40.50.300">
    <property type="entry name" value="P-loop containing nucleotide triphosphate hydrolases"/>
    <property type="match status" value="1"/>
</dbReference>
<keyword evidence="1" id="KW-0234">DNA repair</keyword>
<comment type="similarity">
    <text evidence="1">Belongs to the helicase family.</text>
</comment>
<keyword evidence="1" id="KW-0227">DNA damage</keyword>
<dbReference type="PANTHER" id="PTHR10492">
    <property type="match status" value="1"/>
</dbReference>
<dbReference type="SUPFAM" id="SSF52540">
    <property type="entry name" value="P-loop containing nucleoside triphosphate hydrolases"/>
    <property type="match status" value="1"/>
</dbReference>
<dbReference type="EMBL" id="BKCJ010002043">
    <property type="protein sequence ID" value="GEU45844.1"/>
    <property type="molecule type" value="Genomic_DNA"/>
</dbReference>
<sequence length="582" mass="66535">MASGDNRGCSTEFIHSKDTSENIIRRPPLKTRNYAYLYVDTKDRTIRPAIRSFLNNIQENRPCSSEFVYNQVFAANEDTTANVWIRKNTHTPLVARAEEAISSRTVNTDRKRKNTSPLLAIRPEDALCNAGDIPSFKIRLYNIGGVIGYELPTADVLGAIVFENGPKSRFYPELSLKPHDGRVFWAIEQSRLDFIHRNQNDLRSDFLSGLYDAVSRGYREGIAVGSKIMLPSTFTGGPRYMYNHYLDALAIFLYTIEFQKRRLLHCHTLLWTESRNTLKNAPQIDEYISVEIPDHVQDPIGPDHILAKISNSKESTFAVGTTKQIDKIQNYVDGRFICPYEACWRIFDFLIHCREPAVQILNVNLEDMQRINFRKRDRTNKSLERLTYVHPSSGDLFYFRILLCHQKRCKSPDEVITVNCQMLATFRAACEALGSSSTKQQELLFFYGHGGTGKTFLWKTIVSSLRSEGKIVLAVAFSGISSLLLPAGRTAHSRFKLPLELTDESFFRAKKKIKKGAEKEELIAASIAESYLWGHFRICILQENMRLLRFGLTNEERKRSETFAKWLLNVGGDEIGEPKEED</sequence>
<dbReference type="Pfam" id="PF14214">
    <property type="entry name" value="Helitron_like_N"/>
    <property type="match status" value="1"/>
</dbReference>
<keyword evidence="1" id="KW-0067">ATP-binding</keyword>
<feature type="domain" description="Helitron helicase-like" evidence="3">
    <location>
        <begin position="185"/>
        <end position="252"/>
    </location>
</feature>
<comment type="catalytic activity">
    <reaction evidence="1">
        <text>ATP + H2O = ADP + phosphate + H(+)</text>
        <dbReference type="Rhea" id="RHEA:13065"/>
        <dbReference type="ChEBI" id="CHEBI:15377"/>
        <dbReference type="ChEBI" id="CHEBI:15378"/>
        <dbReference type="ChEBI" id="CHEBI:30616"/>
        <dbReference type="ChEBI" id="CHEBI:43474"/>
        <dbReference type="ChEBI" id="CHEBI:456216"/>
        <dbReference type="EC" id="5.6.2.3"/>
    </reaction>
</comment>
<dbReference type="GO" id="GO:0016787">
    <property type="term" value="F:hydrolase activity"/>
    <property type="evidence" value="ECO:0007669"/>
    <property type="project" value="UniProtKB-KW"/>
</dbReference>
<dbReference type="PANTHER" id="PTHR10492:SF96">
    <property type="entry name" value="ATP-DEPENDENT DNA HELICASE"/>
    <property type="match status" value="1"/>
</dbReference>
<gene>
    <name evidence="4" type="ORF">Tci_017822</name>
</gene>
<dbReference type="Pfam" id="PF05970">
    <property type="entry name" value="PIF1"/>
    <property type="match status" value="2"/>
</dbReference>
<feature type="domain" description="DNA helicase Pif1-like DEAD-box helicase" evidence="2">
    <location>
        <begin position="433"/>
        <end position="512"/>
    </location>
</feature>
<proteinExistence type="inferred from homology"/>
<comment type="cofactor">
    <cofactor evidence="1">
        <name>Mg(2+)</name>
        <dbReference type="ChEBI" id="CHEBI:18420"/>
    </cofactor>
</comment>
<accession>A0A6L2KD85</accession>
<keyword evidence="1 4" id="KW-0347">Helicase</keyword>
<comment type="caution">
    <text evidence="4">The sequence shown here is derived from an EMBL/GenBank/DDBJ whole genome shotgun (WGS) entry which is preliminary data.</text>
</comment>
<reference evidence="4" key="1">
    <citation type="journal article" date="2019" name="Sci. Rep.">
        <title>Draft genome of Tanacetum cinerariifolium, the natural source of mosquito coil.</title>
        <authorList>
            <person name="Yamashiro T."/>
            <person name="Shiraishi A."/>
            <person name="Satake H."/>
            <person name="Nakayama K."/>
        </authorList>
    </citation>
    <scope>NUCLEOTIDE SEQUENCE</scope>
</reference>
<name>A0A6L2KD85_TANCI</name>
<dbReference type="GO" id="GO:0000723">
    <property type="term" value="P:telomere maintenance"/>
    <property type="evidence" value="ECO:0007669"/>
    <property type="project" value="InterPro"/>
</dbReference>
<keyword evidence="1" id="KW-0378">Hydrolase</keyword>
<keyword evidence="1" id="KW-0233">DNA recombination</keyword>
<dbReference type="InterPro" id="IPR027417">
    <property type="entry name" value="P-loop_NTPase"/>
</dbReference>
<dbReference type="InterPro" id="IPR025476">
    <property type="entry name" value="Helitron_helicase-like"/>
</dbReference>
<dbReference type="AlphaFoldDB" id="A0A6L2KD85"/>
<dbReference type="EC" id="5.6.2.3" evidence="1"/>
<protein>
    <recommendedName>
        <fullName evidence="1">ATP-dependent DNA helicase</fullName>
        <ecNumber evidence="1">5.6.2.3</ecNumber>
    </recommendedName>
</protein>
<keyword evidence="1" id="KW-0547">Nucleotide-binding</keyword>
<dbReference type="InterPro" id="IPR010285">
    <property type="entry name" value="DNA_helicase_pif1-like_DEAD"/>
</dbReference>